<accession>A0A382ZZB1</accession>
<gene>
    <name evidence="1" type="ORF">METZ01_LOCUS453678</name>
</gene>
<reference evidence="1" key="1">
    <citation type="submission" date="2018-05" db="EMBL/GenBank/DDBJ databases">
        <authorList>
            <person name="Lanie J.A."/>
            <person name="Ng W.-L."/>
            <person name="Kazmierczak K.M."/>
            <person name="Andrzejewski T.M."/>
            <person name="Davidsen T.M."/>
            <person name="Wayne K.J."/>
            <person name="Tettelin H."/>
            <person name="Glass J.I."/>
            <person name="Rusch D."/>
            <person name="Podicherti R."/>
            <person name="Tsui H.-C.T."/>
            <person name="Winkler M.E."/>
        </authorList>
    </citation>
    <scope>NUCLEOTIDE SEQUENCE</scope>
</reference>
<evidence type="ECO:0000313" key="1">
    <source>
        <dbReference type="EMBL" id="SVE00824.1"/>
    </source>
</evidence>
<dbReference type="AlphaFoldDB" id="A0A382ZZB1"/>
<sequence>MANTFLRKTSKSVGIAASDSTWWQVGASTAGDTQTGRYEVGANTTTTVIGFSITNVTSSSVDVDVAIGTTMA</sequence>
<name>A0A382ZZB1_9ZZZZ</name>
<protein>
    <submittedName>
        <fullName evidence="1">Uncharacterized protein</fullName>
    </submittedName>
</protein>
<organism evidence="1">
    <name type="scientific">marine metagenome</name>
    <dbReference type="NCBI Taxonomy" id="408172"/>
    <lineage>
        <taxon>unclassified sequences</taxon>
        <taxon>metagenomes</taxon>
        <taxon>ecological metagenomes</taxon>
    </lineage>
</organism>
<dbReference type="EMBL" id="UINC01187875">
    <property type="protein sequence ID" value="SVE00824.1"/>
    <property type="molecule type" value="Genomic_DNA"/>
</dbReference>
<feature type="non-terminal residue" evidence="1">
    <location>
        <position position="72"/>
    </location>
</feature>
<proteinExistence type="predicted"/>